<dbReference type="SUPFAM" id="SSF51445">
    <property type="entry name" value="(Trans)glycosidases"/>
    <property type="match status" value="1"/>
</dbReference>
<dbReference type="Pfam" id="PF00232">
    <property type="entry name" value="Glyco_hydro_1"/>
    <property type="match status" value="2"/>
</dbReference>
<dbReference type="Gene3D" id="3.20.20.80">
    <property type="entry name" value="Glycosidases"/>
    <property type="match status" value="2"/>
</dbReference>
<feature type="compositionally biased region" description="Basic and acidic residues" evidence="6">
    <location>
        <begin position="395"/>
        <end position="406"/>
    </location>
</feature>
<name>A0A0G1C3T1_9BACT</name>
<evidence type="ECO:0000256" key="2">
    <source>
        <dbReference type="ARBA" id="ARBA00022801"/>
    </source>
</evidence>
<dbReference type="InterPro" id="IPR018120">
    <property type="entry name" value="Glyco_hydro_1_AS"/>
</dbReference>
<dbReference type="PANTHER" id="PTHR10353">
    <property type="entry name" value="GLYCOSYL HYDROLASE"/>
    <property type="match status" value="1"/>
</dbReference>
<keyword evidence="2" id="KW-0378">Hydrolase</keyword>
<accession>A0A0G1C3T1</accession>
<protein>
    <submittedName>
        <fullName evidence="7">Beta-glucosidase</fullName>
    </submittedName>
</protein>
<dbReference type="PANTHER" id="PTHR10353:SF209">
    <property type="entry name" value="GALACTOLIPID GALACTOSYLTRANSFERASE SFR2, CHLOROPLASTIC"/>
    <property type="match status" value="1"/>
</dbReference>
<evidence type="ECO:0000313" key="7">
    <source>
        <dbReference type="EMBL" id="KKS80222.1"/>
    </source>
</evidence>
<organism evidence="7 8">
    <name type="scientific">Candidatus Woesebacteria bacterium GW2011_GWC1_43_10b</name>
    <dbReference type="NCBI Taxonomy" id="1618585"/>
    <lineage>
        <taxon>Bacteria</taxon>
        <taxon>Candidatus Woeseibacteriota</taxon>
    </lineage>
</organism>
<dbReference type="EMBL" id="LCEY01000024">
    <property type="protein sequence ID" value="KKS80222.1"/>
    <property type="molecule type" value="Genomic_DNA"/>
</dbReference>
<evidence type="ECO:0000256" key="5">
    <source>
        <dbReference type="RuleBase" id="RU003690"/>
    </source>
</evidence>
<comment type="caution">
    <text evidence="7">The sequence shown here is derived from an EMBL/GenBank/DDBJ whole genome shotgun (WGS) entry which is preliminary data.</text>
</comment>
<dbReference type="InterPro" id="IPR001360">
    <property type="entry name" value="Glyco_hydro_1"/>
</dbReference>
<evidence type="ECO:0000256" key="1">
    <source>
        <dbReference type="ARBA" id="ARBA00010838"/>
    </source>
</evidence>
<comment type="similarity">
    <text evidence="1 5">Belongs to the glycosyl hydrolase 1 family.</text>
</comment>
<sequence length="422" mass="48385">MVDRLRIGVNLGSDMQTRRTRPGRESIWGNRPVGTESFEDFAKTVESLKTLGVDSVRLSIGWSQIIKPQLIKPEILEVDMEAVRGYKDMLRQLKEAGIKNIILTTHHFDEPQWFDNLGGWAKEENLKYYERYAEVCAQEFGQDANIWIPINEPNIYTSMGYLAGLWPPHEKNPLKARAVYRNLAKAHNLAAEIIKKRNPNAKIACAVQMPDVRAGRYFPKAIANLIGKGYEAVNNWLFIDRVIDSIDYIGVQSYSPFYIGKPKSEQTTDMGWPLDLTGEYLENVLVKTAKRYPNKPIIITENGIADKDDLDKIRESTRVKFIKASLQGVERAIKQGANIVGYFHWTIEDNYEMDTENTPDKGRFGLFRKDYETLKREITTGGRYYSRLIRWAKSREKAQENSDVKSPKPVQLIISEEPTTSQ</sequence>
<dbReference type="PROSITE" id="PS00572">
    <property type="entry name" value="GLYCOSYL_HYDROL_F1_1"/>
    <property type="match status" value="1"/>
</dbReference>
<dbReference type="GO" id="GO:0005975">
    <property type="term" value="P:carbohydrate metabolic process"/>
    <property type="evidence" value="ECO:0007669"/>
    <property type="project" value="InterPro"/>
</dbReference>
<dbReference type="AlphaFoldDB" id="A0A0G1C3T1"/>
<dbReference type="InterPro" id="IPR017853">
    <property type="entry name" value="GH"/>
</dbReference>
<evidence type="ECO:0000313" key="8">
    <source>
        <dbReference type="Proteomes" id="UP000034611"/>
    </source>
</evidence>
<feature type="region of interest" description="Disordered" evidence="6">
    <location>
        <begin position="395"/>
        <end position="422"/>
    </location>
</feature>
<dbReference type="PRINTS" id="PR00131">
    <property type="entry name" value="GLHYDRLASE1"/>
</dbReference>
<evidence type="ECO:0000256" key="6">
    <source>
        <dbReference type="SAM" id="MobiDB-lite"/>
    </source>
</evidence>
<dbReference type="Proteomes" id="UP000034611">
    <property type="component" value="Unassembled WGS sequence"/>
</dbReference>
<reference evidence="7 8" key="1">
    <citation type="journal article" date="2015" name="Nature">
        <title>rRNA introns, odd ribosomes, and small enigmatic genomes across a large radiation of phyla.</title>
        <authorList>
            <person name="Brown C.T."/>
            <person name="Hug L.A."/>
            <person name="Thomas B.C."/>
            <person name="Sharon I."/>
            <person name="Castelle C.J."/>
            <person name="Singh A."/>
            <person name="Wilkins M.J."/>
            <person name="Williams K.H."/>
            <person name="Banfield J.F."/>
        </authorList>
    </citation>
    <scope>NUCLEOTIDE SEQUENCE [LARGE SCALE GENOMIC DNA]</scope>
</reference>
<feature type="active site" description="Nucleophile" evidence="4">
    <location>
        <position position="301"/>
    </location>
</feature>
<proteinExistence type="inferred from homology"/>
<gene>
    <name evidence="7" type="ORF">UV56_C0024G0007</name>
</gene>
<evidence type="ECO:0000256" key="3">
    <source>
        <dbReference type="ARBA" id="ARBA00023295"/>
    </source>
</evidence>
<keyword evidence="3" id="KW-0326">Glycosidase</keyword>
<evidence type="ECO:0000256" key="4">
    <source>
        <dbReference type="PROSITE-ProRule" id="PRU10055"/>
    </source>
</evidence>
<dbReference type="GO" id="GO:0008422">
    <property type="term" value="F:beta-glucosidase activity"/>
    <property type="evidence" value="ECO:0007669"/>
    <property type="project" value="UniProtKB-EC"/>
</dbReference>